<organism evidence="2">
    <name type="scientific">Methylobacterium bullatum</name>
    <dbReference type="NCBI Taxonomy" id="570505"/>
    <lineage>
        <taxon>Bacteria</taxon>
        <taxon>Pseudomonadati</taxon>
        <taxon>Pseudomonadota</taxon>
        <taxon>Alphaproteobacteria</taxon>
        <taxon>Hyphomicrobiales</taxon>
        <taxon>Methylobacteriaceae</taxon>
        <taxon>Methylobacterium</taxon>
    </lineage>
</organism>
<proteinExistence type="predicted"/>
<reference evidence="2" key="1">
    <citation type="submission" date="2019-12" db="EMBL/GenBank/DDBJ databases">
        <authorList>
            <person name="Cremers G."/>
        </authorList>
    </citation>
    <scope>NUCLEOTIDE SEQUENCE</scope>
    <source>
        <strain evidence="2">Mbul2</strain>
        <plasmid evidence="2">1</plasmid>
    </source>
</reference>
<dbReference type="InterPro" id="IPR029063">
    <property type="entry name" value="SAM-dependent_MTases_sf"/>
</dbReference>
<dbReference type="EMBL" id="LR743510">
    <property type="protein sequence ID" value="CAA2138088.1"/>
    <property type="molecule type" value="Genomic_DNA"/>
</dbReference>
<dbReference type="Gene3D" id="3.40.50.150">
    <property type="entry name" value="Vaccinia Virus protein VP39"/>
    <property type="match status" value="1"/>
</dbReference>
<geneLocation type="plasmid" evidence="2">
    <name>1</name>
</geneLocation>
<dbReference type="EC" id="2.5.1.16" evidence="2"/>
<dbReference type="GO" id="GO:0004766">
    <property type="term" value="F:spermidine synthase activity"/>
    <property type="evidence" value="ECO:0007669"/>
    <property type="project" value="UniProtKB-EC"/>
</dbReference>
<keyword evidence="2" id="KW-0808">Transferase</keyword>
<accession>A0A679JEG8</accession>
<evidence type="ECO:0000256" key="1">
    <source>
        <dbReference type="ARBA" id="ARBA00023115"/>
    </source>
</evidence>
<sequence>MDSAIPIASAAIPGSVETMRLVRYDDAYSIMVGTAELMNDRHRDSERALATVTCARLGGNPAPRILIGGLGMGFTLRAALDALGPQAVVVVAELMPAVIAWASGPLAHLFTGSLDDPRVSLVEADVNRLIQSGQAQYDAILLDVDNGPKGLTRRENDRLYDGWGLKRAHYALRPGGILAVWSGGPDRRFKKRLRRFGFDVEEHRYPAHPGGRRHVLWIAVRTNVQAEAARGTGSSVAGPPRPDRSQ</sequence>
<keyword evidence="1" id="KW-0620">Polyamine biosynthesis</keyword>
<evidence type="ECO:0000313" key="2">
    <source>
        <dbReference type="EMBL" id="CAA2138088.1"/>
    </source>
</evidence>
<dbReference type="AlphaFoldDB" id="A0A679JEG8"/>
<protein>
    <submittedName>
        <fullName evidence="2">Polyamine aminopropyltransferase</fullName>
        <ecNumber evidence="2">2.5.1.16</ecNumber>
    </submittedName>
</protein>
<gene>
    <name evidence="2" type="primary">speE_2</name>
    <name evidence="2" type="ORF">MBLL_00971</name>
</gene>
<dbReference type="GO" id="GO:0006596">
    <property type="term" value="P:polyamine biosynthetic process"/>
    <property type="evidence" value="ECO:0007669"/>
    <property type="project" value="UniProtKB-KW"/>
</dbReference>
<keyword evidence="2" id="KW-0614">Plasmid</keyword>
<dbReference type="PANTHER" id="PTHR43317:SF3">
    <property type="entry name" value="BLR2883 PROTEIN"/>
    <property type="match status" value="1"/>
</dbReference>
<dbReference type="SUPFAM" id="SSF53335">
    <property type="entry name" value="S-adenosyl-L-methionine-dependent methyltransferases"/>
    <property type="match status" value="1"/>
</dbReference>
<dbReference type="PANTHER" id="PTHR43317">
    <property type="entry name" value="THERMOSPERMINE SYNTHASE ACAULIS5"/>
    <property type="match status" value="1"/>
</dbReference>
<name>A0A679JEG8_9HYPH</name>